<comment type="caution">
    <text evidence="2">The sequence shown here is derived from an EMBL/GenBank/DDBJ whole genome shotgun (WGS) entry which is preliminary data.</text>
</comment>
<protein>
    <recommendedName>
        <fullName evidence="4">DUF3187 family protein</fullName>
    </recommendedName>
</protein>
<keyword evidence="3" id="KW-1185">Reference proteome</keyword>
<proteinExistence type="predicted"/>
<organism evidence="2 3">
    <name type="scientific">Psychrosphaera haliotis</name>
    <dbReference type="NCBI Taxonomy" id="555083"/>
    <lineage>
        <taxon>Bacteria</taxon>
        <taxon>Pseudomonadati</taxon>
        <taxon>Pseudomonadota</taxon>
        <taxon>Gammaproteobacteria</taxon>
        <taxon>Alteromonadales</taxon>
        <taxon>Pseudoalteromonadaceae</taxon>
        <taxon>Psychrosphaera</taxon>
    </lineage>
</organism>
<feature type="chain" id="PRO_5026701946" description="DUF3187 family protein" evidence="1">
    <location>
        <begin position="24"/>
        <end position="350"/>
    </location>
</feature>
<evidence type="ECO:0000313" key="2">
    <source>
        <dbReference type="EMBL" id="MUH72724.1"/>
    </source>
</evidence>
<dbReference type="RefSeq" id="WP_155695876.1">
    <property type="nucleotide sequence ID" value="NZ_WOCD01000003.1"/>
</dbReference>
<evidence type="ECO:0000256" key="1">
    <source>
        <dbReference type="SAM" id="SignalP"/>
    </source>
</evidence>
<dbReference type="OrthoDB" id="9808473at2"/>
<reference evidence="2 3" key="1">
    <citation type="submission" date="2019-11" db="EMBL/GenBank/DDBJ databases">
        <title>P. haliotis isolates from Z. marina roots.</title>
        <authorList>
            <person name="Cohen M."/>
            <person name="Jospin G."/>
            <person name="Eisen J.A."/>
            <person name="Coil D.A."/>
        </authorList>
    </citation>
    <scope>NUCLEOTIDE SEQUENCE [LARGE SCALE GENOMIC DNA]</scope>
    <source>
        <strain evidence="2 3">UCD-MCMsp1aY</strain>
    </source>
</reference>
<feature type="signal peptide" evidence="1">
    <location>
        <begin position="1"/>
        <end position="23"/>
    </location>
</feature>
<gene>
    <name evidence="2" type="ORF">GNP35_09620</name>
</gene>
<accession>A0A6N8F987</accession>
<keyword evidence="1" id="KW-0732">Signal</keyword>
<sequence>MKKGLIKYISTLTIIVVSNSVFAETEPTQFKEKFLTMSLDYYYSSWTPTGIDGVDYQTIELNVAVAELNFEASIAKVNNKIGFQLPIPKTIKYMWTPEQDAQQAFLLQSNESATGDEALEKLFVDLPLYKFSDTTELQFQYDKGTFLSSLTLEEDKQYLEFGGSETTILEGSVLNQQTDFEKFTGLAEFNFGDNVYLAGGLFAIQYKKPYSLTIDGITDSQKIYDTKFEAQGFAFQFKSELVNTNDFKVRIKVLMHYGPGDIKFSDTELLADNFEDFEDTALIFITSHISGEAAITGNLHWDFYLGYDYYDFHKAQVGPDGSISSSKFAGQLDLNIDSVFYAGTGLKYYF</sequence>
<evidence type="ECO:0008006" key="4">
    <source>
        <dbReference type="Google" id="ProtNLM"/>
    </source>
</evidence>
<dbReference type="Proteomes" id="UP000439994">
    <property type="component" value="Unassembled WGS sequence"/>
</dbReference>
<dbReference type="EMBL" id="WOCD01000003">
    <property type="protein sequence ID" value="MUH72724.1"/>
    <property type="molecule type" value="Genomic_DNA"/>
</dbReference>
<evidence type="ECO:0000313" key="3">
    <source>
        <dbReference type="Proteomes" id="UP000439994"/>
    </source>
</evidence>
<dbReference type="AlphaFoldDB" id="A0A6N8F987"/>
<name>A0A6N8F987_9GAMM</name>